<dbReference type="SUPFAM" id="SSF50685">
    <property type="entry name" value="Barwin-like endoglucanases"/>
    <property type="match status" value="1"/>
</dbReference>
<feature type="signal peptide" evidence="2">
    <location>
        <begin position="1"/>
        <end position="20"/>
    </location>
</feature>
<organism evidence="3 4">
    <name type="scientific">Candolleomyces eurysporus</name>
    <dbReference type="NCBI Taxonomy" id="2828524"/>
    <lineage>
        <taxon>Eukaryota</taxon>
        <taxon>Fungi</taxon>
        <taxon>Dikarya</taxon>
        <taxon>Basidiomycota</taxon>
        <taxon>Agaricomycotina</taxon>
        <taxon>Agaricomycetes</taxon>
        <taxon>Agaricomycetidae</taxon>
        <taxon>Agaricales</taxon>
        <taxon>Agaricineae</taxon>
        <taxon>Psathyrellaceae</taxon>
        <taxon>Candolleomyces</taxon>
    </lineage>
</organism>
<feature type="non-terminal residue" evidence="3">
    <location>
        <position position="1"/>
    </location>
</feature>
<dbReference type="PANTHER" id="PTHR31836">
    <property type="match status" value="1"/>
</dbReference>
<sequence>MSALLLKLTSLLSLAMAVMAAQHNAHLNRNHHDALAKRASGHVELHRRFSNAKFTYYDAQTGNRGACGTFIGNNDFAVALNTPQYGGGYPGPNCFKKVTISFGGKTATATILDQCPGCPYGGLDLTPALFAYFAPHSRGIIYGEWNFVGEGAPPPPPPPPPLASIPSNRQREFTGNLPCSFSFDACTETISTCAFAFDAHTCRSGAFTSSFAAPLDLWITT</sequence>
<feature type="chain" id="PRO_5040956851" evidence="2">
    <location>
        <begin position="21"/>
        <end position="221"/>
    </location>
</feature>
<dbReference type="AlphaFoldDB" id="A0A9W8JEJ3"/>
<keyword evidence="4" id="KW-1185">Reference proteome</keyword>
<evidence type="ECO:0000313" key="4">
    <source>
        <dbReference type="Proteomes" id="UP001140091"/>
    </source>
</evidence>
<dbReference type="Gene3D" id="2.40.40.10">
    <property type="entry name" value="RlpA-like domain"/>
    <property type="match status" value="1"/>
</dbReference>
<proteinExistence type="predicted"/>
<dbReference type="Proteomes" id="UP001140091">
    <property type="component" value="Unassembled WGS sequence"/>
</dbReference>
<keyword evidence="1 2" id="KW-0732">Signal</keyword>
<dbReference type="CDD" id="cd22191">
    <property type="entry name" value="DPBB_RlpA_EXP_N-like"/>
    <property type="match status" value="1"/>
</dbReference>
<evidence type="ECO:0000256" key="2">
    <source>
        <dbReference type="SAM" id="SignalP"/>
    </source>
</evidence>
<accession>A0A9W8JEJ3</accession>
<dbReference type="OrthoDB" id="623670at2759"/>
<protein>
    <submittedName>
        <fullName evidence="3">Uncharacterized protein</fullName>
    </submittedName>
</protein>
<evidence type="ECO:0000313" key="3">
    <source>
        <dbReference type="EMBL" id="KAJ2929440.1"/>
    </source>
</evidence>
<dbReference type="InterPro" id="IPR051477">
    <property type="entry name" value="Expansin_CellWall"/>
</dbReference>
<dbReference type="PANTHER" id="PTHR31836:SF28">
    <property type="entry name" value="SRCR DOMAIN-CONTAINING PROTEIN-RELATED"/>
    <property type="match status" value="1"/>
</dbReference>
<dbReference type="InterPro" id="IPR036908">
    <property type="entry name" value="RlpA-like_sf"/>
</dbReference>
<gene>
    <name evidence="3" type="ORF">H1R20_g7669</name>
</gene>
<comment type="caution">
    <text evidence="3">The sequence shown here is derived from an EMBL/GenBank/DDBJ whole genome shotgun (WGS) entry which is preliminary data.</text>
</comment>
<evidence type="ECO:0000256" key="1">
    <source>
        <dbReference type="ARBA" id="ARBA00022729"/>
    </source>
</evidence>
<dbReference type="EMBL" id="JANBPK010000874">
    <property type="protein sequence ID" value="KAJ2929440.1"/>
    <property type="molecule type" value="Genomic_DNA"/>
</dbReference>
<name>A0A9W8JEJ3_9AGAR</name>
<reference evidence="3" key="1">
    <citation type="submission" date="2022-06" db="EMBL/GenBank/DDBJ databases">
        <title>Genome Sequence of Candolleomyces eurysporus.</title>
        <authorList>
            <person name="Buettner E."/>
        </authorList>
    </citation>
    <scope>NUCLEOTIDE SEQUENCE</scope>
    <source>
        <strain evidence="3">VTCC 930004</strain>
    </source>
</reference>